<evidence type="ECO:0000256" key="2">
    <source>
        <dbReference type="SAM" id="Phobius"/>
    </source>
</evidence>
<feature type="transmembrane region" description="Helical" evidence="2">
    <location>
        <begin position="71"/>
        <end position="90"/>
    </location>
</feature>
<protein>
    <recommendedName>
        <fullName evidence="5">DUF2628 domain-containing protein</fullName>
    </recommendedName>
</protein>
<dbReference type="Proteomes" id="UP000004386">
    <property type="component" value="Unassembled WGS sequence"/>
</dbReference>
<organism evidence="3 4">
    <name type="scientific">Brucella intermedia LMG 3301</name>
    <dbReference type="NCBI Taxonomy" id="641118"/>
    <lineage>
        <taxon>Bacteria</taxon>
        <taxon>Pseudomonadati</taxon>
        <taxon>Pseudomonadota</taxon>
        <taxon>Alphaproteobacteria</taxon>
        <taxon>Hyphomicrobiales</taxon>
        <taxon>Brucellaceae</taxon>
        <taxon>Brucella/Ochrobactrum group</taxon>
        <taxon>Brucella</taxon>
    </lineage>
</organism>
<dbReference type="EMBL" id="ACQA01000001">
    <property type="protein sequence ID" value="EEQ96960.1"/>
    <property type="molecule type" value="Genomic_DNA"/>
</dbReference>
<dbReference type="Pfam" id="PF10947">
    <property type="entry name" value="DUF2628"/>
    <property type="match status" value="1"/>
</dbReference>
<feature type="transmembrane region" description="Helical" evidence="2">
    <location>
        <begin position="20"/>
        <end position="39"/>
    </location>
</feature>
<name>C4WKM2_9HYPH</name>
<dbReference type="RefSeq" id="WP_006468064.1">
    <property type="nucleotide sequence ID" value="NZ_ACQA01000001.1"/>
</dbReference>
<reference evidence="3 4" key="1">
    <citation type="submission" date="2009-05" db="EMBL/GenBank/DDBJ databases">
        <authorList>
            <person name="Setubal J.C."/>
            <person name="Boyle S."/>
            <person name="Crasta O.R."/>
            <person name="Gillespie J.J."/>
            <person name="Kenyon R.W."/>
            <person name="Lu J."/>
            <person name="Mane S."/>
            <person name="Nagrani S."/>
            <person name="Shallom J.M."/>
            <person name="Shallom S."/>
            <person name="Shukla M."/>
            <person name="Snyder E.E."/>
            <person name="Sobral B.W."/>
            <person name="Wattam A.R."/>
            <person name="Will R."/>
            <person name="Williams K."/>
            <person name="Yoo H."/>
            <person name="Munk C."/>
            <person name="Tapia R."/>
            <person name="Green L."/>
            <person name="Rogers Y."/>
            <person name="Detter J.C."/>
            <person name="Bruce D."/>
            <person name="Brettin T.S."/>
            <person name="Tsolis R."/>
        </authorList>
    </citation>
    <scope>NUCLEOTIDE SEQUENCE [LARGE SCALE GENOMIC DNA]</scope>
    <source>
        <strain evidence="3 4">LMG 3301</strain>
    </source>
</reference>
<proteinExistence type="predicted"/>
<evidence type="ECO:0008006" key="5">
    <source>
        <dbReference type="Google" id="ProtNLM"/>
    </source>
</evidence>
<dbReference type="AlphaFoldDB" id="C4WKM2"/>
<dbReference type="HOGENOM" id="CLU_128171_1_1_5"/>
<keyword evidence="2" id="KW-0472">Membrane</keyword>
<evidence type="ECO:0000256" key="1">
    <source>
        <dbReference type="SAM" id="MobiDB-lite"/>
    </source>
</evidence>
<sequence length="169" mass="18709">MAQFVVLEPEDTQNLEQAVFVRDGFHVWALVLPFVWLLAQRLWFEAFAVVGVTILLGLVATHFGIEGAVPVLTLLMSLFAALEGANWKIARLRRRGFVEKAVIDASDLEEAEIRYFYRLQDAGQPAAPLADLADKPAPQPAPHWAQQPPRPAYSSFGSTIGFVGHRGEN</sequence>
<dbReference type="InterPro" id="IPR024399">
    <property type="entry name" value="DUF2628"/>
</dbReference>
<dbReference type="GeneID" id="57308381"/>
<accession>C4WKM2</accession>
<evidence type="ECO:0000313" key="4">
    <source>
        <dbReference type="Proteomes" id="UP000004386"/>
    </source>
</evidence>
<feature type="region of interest" description="Disordered" evidence="1">
    <location>
        <begin position="135"/>
        <end position="169"/>
    </location>
</feature>
<gene>
    <name evidence="3" type="ORF">OINT_1002437</name>
</gene>
<keyword evidence="2" id="KW-1133">Transmembrane helix</keyword>
<comment type="caution">
    <text evidence="3">The sequence shown here is derived from an EMBL/GenBank/DDBJ whole genome shotgun (WGS) entry which is preliminary data.</text>
</comment>
<keyword evidence="2" id="KW-0812">Transmembrane</keyword>
<evidence type="ECO:0000313" key="3">
    <source>
        <dbReference type="EMBL" id="EEQ96960.1"/>
    </source>
</evidence>
<feature type="transmembrane region" description="Helical" evidence="2">
    <location>
        <begin position="46"/>
        <end position="65"/>
    </location>
</feature>